<sequence length="248" mass="27160">MARRSLRPTDLAREHGLSTQAVRNYEDDGILPPAGRSDAGYRQYSEVHAQALRAFLALRRGFGHGTAAAVMRAAHRGDEESVFRLIDRAHADLLRERDTLDEVATALDALAAAPAAGDGRRGPLTIGALAHQVGMHPASLRKWEKAGILRPQRDRATGYRLYPPDAVRDAQMARHLRRGGYLLPQIRVFIEQLHAAGGTADLREMLHAWRARLRHRSRAMLAAGRHLDAYLDLVARAGPPPPEPGGGG</sequence>
<dbReference type="InterPro" id="IPR000551">
    <property type="entry name" value="MerR-type_HTH_dom"/>
</dbReference>
<feature type="domain" description="HTH merR-type" evidence="2">
    <location>
        <begin position="123"/>
        <end position="192"/>
    </location>
</feature>
<dbReference type="AlphaFoldDB" id="A0A1H7UB40"/>
<keyword evidence="4" id="KW-1185">Reference proteome</keyword>
<dbReference type="EMBL" id="FOBF01000008">
    <property type="protein sequence ID" value="SEL94171.1"/>
    <property type="molecule type" value="Genomic_DNA"/>
</dbReference>
<evidence type="ECO:0000313" key="4">
    <source>
        <dbReference type="Proteomes" id="UP000198953"/>
    </source>
</evidence>
<dbReference type="SUPFAM" id="SSF46955">
    <property type="entry name" value="Putative DNA-binding domain"/>
    <property type="match status" value="2"/>
</dbReference>
<gene>
    <name evidence="3" type="ORF">SAMN05660976_03741</name>
</gene>
<dbReference type="Pfam" id="PF13411">
    <property type="entry name" value="MerR_1"/>
    <property type="match status" value="1"/>
</dbReference>
<dbReference type="Proteomes" id="UP000198953">
    <property type="component" value="Unassembled WGS sequence"/>
</dbReference>
<dbReference type="SMART" id="SM00422">
    <property type="entry name" value="HTH_MERR"/>
    <property type="match status" value="2"/>
</dbReference>
<dbReference type="PROSITE" id="PS50937">
    <property type="entry name" value="HTH_MERR_2"/>
    <property type="match status" value="2"/>
</dbReference>
<accession>A0A1H7UB40</accession>
<keyword evidence="1 3" id="KW-0238">DNA-binding</keyword>
<proteinExistence type="predicted"/>
<name>A0A1H7UB40_9ACTN</name>
<dbReference type="InterPro" id="IPR009061">
    <property type="entry name" value="DNA-bd_dom_put_sf"/>
</dbReference>
<dbReference type="Gene3D" id="1.10.1660.10">
    <property type="match status" value="2"/>
</dbReference>
<dbReference type="PANTHER" id="PTHR30204:SF93">
    <property type="entry name" value="HTH MERR-TYPE DOMAIN-CONTAINING PROTEIN"/>
    <property type="match status" value="1"/>
</dbReference>
<protein>
    <submittedName>
        <fullName evidence="3">DNA-binding transcriptional regulator, MerR family</fullName>
    </submittedName>
</protein>
<dbReference type="GO" id="GO:0003700">
    <property type="term" value="F:DNA-binding transcription factor activity"/>
    <property type="evidence" value="ECO:0007669"/>
    <property type="project" value="InterPro"/>
</dbReference>
<dbReference type="RefSeq" id="WP_177227417.1">
    <property type="nucleotide sequence ID" value="NZ_FOBF01000008.1"/>
</dbReference>
<organism evidence="3 4">
    <name type="scientific">Nonomuraea pusilla</name>
    <dbReference type="NCBI Taxonomy" id="46177"/>
    <lineage>
        <taxon>Bacteria</taxon>
        <taxon>Bacillati</taxon>
        <taxon>Actinomycetota</taxon>
        <taxon>Actinomycetes</taxon>
        <taxon>Streptosporangiales</taxon>
        <taxon>Streptosporangiaceae</taxon>
        <taxon>Nonomuraea</taxon>
    </lineage>
</organism>
<dbReference type="InterPro" id="IPR047057">
    <property type="entry name" value="MerR_fam"/>
</dbReference>
<dbReference type="GO" id="GO:0003677">
    <property type="term" value="F:DNA binding"/>
    <property type="evidence" value="ECO:0007669"/>
    <property type="project" value="UniProtKB-KW"/>
</dbReference>
<evidence type="ECO:0000313" key="3">
    <source>
        <dbReference type="EMBL" id="SEL94171.1"/>
    </source>
</evidence>
<reference evidence="3 4" key="1">
    <citation type="submission" date="2016-10" db="EMBL/GenBank/DDBJ databases">
        <authorList>
            <person name="de Groot N.N."/>
        </authorList>
    </citation>
    <scope>NUCLEOTIDE SEQUENCE [LARGE SCALE GENOMIC DNA]</scope>
    <source>
        <strain evidence="3 4">DSM 43357</strain>
    </source>
</reference>
<dbReference type="STRING" id="46177.SAMN05660976_03741"/>
<evidence type="ECO:0000259" key="2">
    <source>
        <dbReference type="PROSITE" id="PS50937"/>
    </source>
</evidence>
<evidence type="ECO:0000256" key="1">
    <source>
        <dbReference type="ARBA" id="ARBA00023125"/>
    </source>
</evidence>
<dbReference type="PANTHER" id="PTHR30204">
    <property type="entry name" value="REDOX-CYCLING DRUG-SENSING TRANSCRIPTIONAL ACTIVATOR SOXR"/>
    <property type="match status" value="1"/>
</dbReference>
<feature type="domain" description="HTH merR-type" evidence="2">
    <location>
        <begin position="11"/>
        <end position="53"/>
    </location>
</feature>
<dbReference type="Pfam" id="PF00376">
    <property type="entry name" value="MerR"/>
    <property type="match status" value="1"/>
</dbReference>